<dbReference type="InterPro" id="IPR039298">
    <property type="entry name" value="ACOT13"/>
</dbReference>
<protein>
    <submittedName>
        <fullName evidence="4">Putative signal peptide protein</fullName>
    </submittedName>
</protein>
<evidence type="ECO:0000256" key="1">
    <source>
        <dbReference type="ARBA" id="ARBA00008324"/>
    </source>
</evidence>
<dbReference type="OrthoDB" id="7060041at2"/>
<evidence type="ECO:0000259" key="3">
    <source>
        <dbReference type="Pfam" id="PF03061"/>
    </source>
</evidence>
<dbReference type="PANTHER" id="PTHR21660">
    <property type="entry name" value="THIOESTERASE SUPERFAMILY MEMBER-RELATED"/>
    <property type="match status" value="1"/>
</dbReference>
<dbReference type="STRING" id="68895.RR42_s3250"/>
<dbReference type="PANTHER" id="PTHR21660:SF1">
    <property type="entry name" value="ACYL-COENZYME A THIOESTERASE 13"/>
    <property type="match status" value="1"/>
</dbReference>
<keyword evidence="2" id="KW-0378">Hydrolase</keyword>
<dbReference type="InterPro" id="IPR003736">
    <property type="entry name" value="PAAI_dom"/>
</dbReference>
<dbReference type="CDD" id="cd03443">
    <property type="entry name" value="PaaI_thioesterase"/>
    <property type="match status" value="1"/>
</dbReference>
<dbReference type="EMBL" id="CP010537">
    <property type="protein sequence ID" value="AJG24826.1"/>
    <property type="molecule type" value="Genomic_DNA"/>
</dbReference>
<gene>
    <name evidence="4" type="ORF">RR42_s3250</name>
</gene>
<dbReference type="AlphaFoldDB" id="A0A0C4YWE9"/>
<name>A0A0C4YWE9_9BURK</name>
<dbReference type="GO" id="GO:0047617">
    <property type="term" value="F:fatty acyl-CoA hydrolase activity"/>
    <property type="evidence" value="ECO:0007669"/>
    <property type="project" value="InterPro"/>
</dbReference>
<proteinExistence type="inferred from homology"/>
<dbReference type="SUPFAM" id="SSF54637">
    <property type="entry name" value="Thioesterase/thiol ester dehydrase-isomerase"/>
    <property type="match status" value="1"/>
</dbReference>
<dbReference type="InterPro" id="IPR029069">
    <property type="entry name" value="HotDog_dom_sf"/>
</dbReference>
<organism evidence="4 5">
    <name type="scientific">Cupriavidus basilensis</name>
    <dbReference type="NCBI Taxonomy" id="68895"/>
    <lineage>
        <taxon>Bacteria</taxon>
        <taxon>Pseudomonadati</taxon>
        <taxon>Pseudomonadota</taxon>
        <taxon>Betaproteobacteria</taxon>
        <taxon>Burkholderiales</taxon>
        <taxon>Burkholderiaceae</taxon>
        <taxon>Cupriavidus</taxon>
    </lineage>
</organism>
<dbReference type="NCBIfam" id="TIGR00369">
    <property type="entry name" value="unchar_dom_1"/>
    <property type="match status" value="1"/>
</dbReference>
<dbReference type="KEGG" id="cbw:RR42_s3250"/>
<reference evidence="4 5" key="1">
    <citation type="journal article" date="2015" name="Genome Announc.">
        <title>Complete Genome Sequence of Cupriavidus basilensis 4G11, Isolated from the Oak Ridge Field Research Center Site.</title>
        <authorList>
            <person name="Ray J."/>
            <person name="Waters R.J."/>
            <person name="Skerker J.M."/>
            <person name="Kuehl J.V."/>
            <person name="Price M.N."/>
            <person name="Huang J."/>
            <person name="Chakraborty R."/>
            <person name="Arkin A.P."/>
            <person name="Deutschbauer A."/>
        </authorList>
    </citation>
    <scope>NUCLEOTIDE SEQUENCE [LARGE SCALE GENOMIC DNA]</scope>
    <source>
        <strain evidence="4">4G11</strain>
    </source>
</reference>
<dbReference type="RefSeq" id="WP_043357166.1">
    <property type="nucleotide sequence ID" value="NZ_CP010537.1"/>
</dbReference>
<dbReference type="Gene3D" id="3.10.129.10">
    <property type="entry name" value="Hotdog Thioesterase"/>
    <property type="match status" value="1"/>
</dbReference>
<dbReference type="Pfam" id="PF03061">
    <property type="entry name" value="4HBT"/>
    <property type="match status" value="1"/>
</dbReference>
<feature type="domain" description="Thioesterase" evidence="3">
    <location>
        <begin position="65"/>
        <end position="136"/>
    </location>
</feature>
<evidence type="ECO:0000313" key="4">
    <source>
        <dbReference type="EMBL" id="AJG24826.1"/>
    </source>
</evidence>
<comment type="similarity">
    <text evidence="1">Belongs to the thioesterase PaaI family.</text>
</comment>
<dbReference type="Proteomes" id="UP000031843">
    <property type="component" value="Chromosome secondary"/>
</dbReference>
<accession>A0A0C4YWE9</accession>
<evidence type="ECO:0000313" key="5">
    <source>
        <dbReference type="Proteomes" id="UP000031843"/>
    </source>
</evidence>
<evidence type="ECO:0000256" key="2">
    <source>
        <dbReference type="ARBA" id="ARBA00022801"/>
    </source>
</evidence>
<dbReference type="InterPro" id="IPR006683">
    <property type="entry name" value="Thioestr_dom"/>
</dbReference>
<sequence length="154" mass="16488">MAQASQLSDAGPGVGQSDVAEAPPPGFVALRGAKGFLENFGQIYVDRARRVVAIRIGPHHLNPLGIPHGGMLATLADTAIGMMMALETERKQPAVTVNLSMDYFDAARVGDWVEAHVEFDKLGSRLRFGGCRLMAGERCLLRATAIFSVLTPRA</sequence>
<keyword evidence="5" id="KW-1185">Reference proteome</keyword>